<keyword evidence="3" id="KW-1185">Reference proteome</keyword>
<evidence type="ECO:0000313" key="3">
    <source>
        <dbReference type="Proteomes" id="UP001519460"/>
    </source>
</evidence>
<comment type="caution">
    <text evidence="2">The sequence shown here is derived from an EMBL/GenBank/DDBJ whole genome shotgun (WGS) entry which is preliminary data.</text>
</comment>
<sequence>MVPVLCRYSSYFPRLVAWLHDDVAAHFSPAVPLGLEVHVNSSGTVTTQARTYATTTGRPRCRRRRAPSEDSSILTAADNSQQTTVLSWRASSSRQTADSRDGPGSETTILSETGMLTAPLV</sequence>
<accession>A0ABD0M9W4</accession>
<dbReference type="AlphaFoldDB" id="A0ABD0M9W4"/>
<reference evidence="2 3" key="1">
    <citation type="journal article" date="2023" name="Sci. Data">
        <title>Genome assembly of the Korean intertidal mud-creeper Batillaria attramentaria.</title>
        <authorList>
            <person name="Patra A.K."/>
            <person name="Ho P.T."/>
            <person name="Jun S."/>
            <person name="Lee S.J."/>
            <person name="Kim Y."/>
            <person name="Won Y.J."/>
        </authorList>
    </citation>
    <scope>NUCLEOTIDE SEQUENCE [LARGE SCALE GENOMIC DNA]</scope>
    <source>
        <strain evidence="2">Wonlab-2016</strain>
    </source>
</reference>
<protein>
    <submittedName>
        <fullName evidence="2">Uncharacterized protein</fullName>
    </submittedName>
</protein>
<feature type="compositionally biased region" description="Polar residues" evidence="1">
    <location>
        <begin position="69"/>
        <end position="96"/>
    </location>
</feature>
<proteinExistence type="predicted"/>
<evidence type="ECO:0000313" key="2">
    <source>
        <dbReference type="EMBL" id="KAK7508186.1"/>
    </source>
</evidence>
<evidence type="ECO:0000256" key="1">
    <source>
        <dbReference type="SAM" id="MobiDB-lite"/>
    </source>
</evidence>
<feature type="compositionally biased region" description="Low complexity" evidence="1">
    <location>
        <begin position="48"/>
        <end position="58"/>
    </location>
</feature>
<feature type="region of interest" description="Disordered" evidence="1">
    <location>
        <begin position="48"/>
        <end position="121"/>
    </location>
</feature>
<dbReference type="Proteomes" id="UP001519460">
    <property type="component" value="Unassembled WGS sequence"/>
</dbReference>
<name>A0ABD0M9W4_9CAEN</name>
<dbReference type="EMBL" id="JACVVK020000002">
    <property type="protein sequence ID" value="KAK7508186.1"/>
    <property type="molecule type" value="Genomic_DNA"/>
</dbReference>
<organism evidence="2 3">
    <name type="scientific">Batillaria attramentaria</name>
    <dbReference type="NCBI Taxonomy" id="370345"/>
    <lineage>
        <taxon>Eukaryota</taxon>
        <taxon>Metazoa</taxon>
        <taxon>Spiralia</taxon>
        <taxon>Lophotrochozoa</taxon>
        <taxon>Mollusca</taxon>
        <taxon>Gastropoda</taxon>
        <taxon>Caenogastropoda</taxon>
        <taxon>Sorbeoconcha</taxon>
        <taxon>Cerithioidea</taxon>
        <taxon>Batillariidae</taxon>
        <taxon>Batillaria</taxon>
    </lineage>
</organism>
<gene>
    <name evidence="2" type="ORF">BaRGS_00000425</name>
</gene>